<accession>A0A9X2D1A3</accession>
<proteinExistence type="predicted"/>
<evidence type="ECO:0000256" key="1">
    <source>
        <dbReference type="SAM" id="MobiDB-lite"/>
    </source>
</evidence>
<comment type="caution">
    <text evidence="2">The sequence shown here is derived from an EMBL/GenBank/DDBJ whole genome shotgun (WGS) entry which is preliminary data.</text>
</comment>
<evidence type="ECO:0000313" key="3">
    <source>
        <dbReference type="Proteomes" id="UP001139721"/>
    </source>
</evidence>
<feature type="compositionally biased region" description="Polar residues" evidence="1">
    <location>
        <begin position="21"/>
        <end position="33"/>
    </location>
</feature>
<dbReference type="Proteomes" id="UP001139721">
    <property type="component" value="Unassembled WGS sequence"/>
</dbReference>
<keyword evidence="3" id="KW-1185">Reference proteome</keyword>
<name>A0A9X2D1A3_9GAMM</name>
<dbReference type="EMBL" id="JAJKBJ010000012">
    <property type="protein sequence ID" value="MCL9684568.1"/>
    <property type="molecule type" value="Genomic_DNA"/>
</dbReference>
<reference evidence="2" key="1">
    <citation type="submission" date="2021-11" db="EMBL/GenBank/DDBJ databases">
        <title>Legionella maioricencis sp. nov., a new species isolated from hot water samples in Mallorca.</title>
        <authorList>
            <person name="Crespi S."/>
            <person name="Drasar V."/>
            <person name="Salva-Serra F."/>
            <person name="Jaen-Luchoro D."/>
            <person name="Pineiro-Iglesias B."/>
            <person name="Aliaga F."/>
            <person name="Fernandez-Juarez V."/>
            <person name="Coll G."/>
            <person name="Moore E.R.B."/>
            <person name="Bennasar-Figueras A."/>
        </authorList>
    </citation>
    <scope>NUCLEOTIDE SEQUENCE</scope>
    <source>
        <strain evidence="2">HCPI-6</strain>
    </source>
</reference>
<gene>
    <name evidence="2" type="ORF">LOX96_10725</name>
</gene>
<dbReference type="RefSeq" id="WP_250421474.1">
    <property type="nucleotide sequence ID" value="NZ_JAJKBJ010000012.1"/>
</dbReference>
<sequence length="53" mass="5795">MKTTNKTQKKSRKKIVPEELNTVSGGSDKSGPQTGAVAPRSSPRIRVVFRDKP</sequence>
<dbReference type="AlphaFoldDB" id="A0A9X2D1A3"/>
<feature type="region of interest" description="Disordered" evidence="1">
    <location>
        <begin position="1"/>
        <end position="53"/>
    </location>
</feature>
<evidence type="ECO:0000313" key="2">
    <source>
        <dbReference type="EMBL" id="MCL9684568.1"/>
    </source>
</evidence>
<organism evidence="2 3">
    <name type="scientific">Legionella maioricensis</name>
    <dbReference type="NCBI Taxonomy" id="2896528"/>
    <lineage>
        <taxon>Bacteria</taxon>
        <taxon>Pseudomonadati</taxon>
        <taxon>Pseudomonadota</taxon>
        <taxon>Gammaproteobacteria</taxon>
        <taxon>Legionellales</taxon>
        <taxon>Legionellaceae</taxon>
        <taxon>Legionella</taxon>
    </lineage>
</organism>
<protein>
    <submittedName>
        <fullName evidence="2">Uncharacterized protein</fullName>
    </submittedName>
</protein>